<reference evidence="2 3" key="1">
    <citation type="submission" date="2016-04" db="EMBL/GenBank/DDBJ databases">
        <authorList>
            <person name="Evans L.H."/>
            <person name="Alamgir A."/>
            <person name="Owens N."/>
            <person name="Weber N.D."/>
            <person name="Virtaneva K."/>
            <person name="Barbian K."/>
            <person name="Babar A."/>
            <person name="Rosenke K."/>
        </authorList>
    </citation>
    <scope>NUCLEOTIDE SEQUENCE [LARGE SCALE GENOMIC DNA]</scope>
    <source>
        <strain evidence="3">S5(T) (JCM 30642 \VKM B-2941)</strain>
    </source>
</reference>
<dbReference type="InterPro" id="IPR045079">
    <property type="entry name" value="Oxoprolinase-like"/>
</dbReference>
<dbReference type="EMBL" id="LT671858">
    <property type="protein sequence ID" value="SIM52172.1"/>
    <property type="molecule type" value="Genomic_DNA"/>
</dbReference>
<dbReference type="Pfam" id="PF02538">
    <property type="entry name" value="Hydantoinase_B"/>
    <property type="match status" value="1"/>
</dbReference>
<dbReference type="GO" id="GO:0005829">
    <property type="term" value="C:cytosol"/>
    <property type="evidence" value="ECO:0007669"/>
    <property type="project" value="TreeGrafter"/>
</dbReference>
<dbReference type="PANTHER" id="PTHR11365:SF23">
    <property type="entry name" value="HYPOTHETICAL 5-OXOPROLINASE (EUROFUNG)-RELATED"/>
    <property type="match status" value="1"/>
</dbReference>
<dbReference type="Proteomes" id="UP000195607">
    <property type="component" value="Chromosome I"/>
</dbReference>
<proteinExistence type="predicted"/>
<dbReference type="GO" id="GO:0006749">
    <property type="term" value="P:glutathione metabolic process"/>
    <property type="evidence" value="ECO:0007669"/>
    <property type="project" value="TreeGrafter"/>
</dbReference>
<feature type="domain" description="Hydantoinase B/oxoprolinase" evidence="1">
    <location>
        <begin position="5"/>
        <end position="515"/>
    </location>
</feature>
<dbReference type="AlphaFoldDB" id="A0A1N5TUP5"/>
<gene>
    <name evidence="2" type="ORF">CSP5_0697</name>
</gene>
<protein>
    <submittedName>
        <fullName evidence="2">N-methylhydantoinase B</fullName>
    </submittedName>
</protein>
<evidence type="ECO:0000259" key="1">
    <source>
        <dbReference type="Pfam" id="PF02538"/>
    </source>
</evidence>
<dbReference type="GeneID" id="41587975"/>
<dbReference type="PANTHER" id="PTHR11365">
    <property type="entry name" value="5-OXOPROLINASE RELATED"/>
    <property type="match status" value="1"/>
</dbReference>
<dbReference type="GO" id="GO:0017168">
    <property type="term" value="F:5-oxoprolinase (ATP-hydrolyzing) activity"/>
    <property type="evidence" value="ECO:0007669"/>
    <property type="project" value="TreeGrafter"/>
</dbReference>
<sequence length="517" mass="56083">MADWEFISKATQFVAEEMGVALKKSAISPNIRERMDHSCAITNFEGVIVAQAEHIPVHLGSFRIGINNIMHWLKERKIILEDGEMLMTNDPYISGTHMNDVTLIAPVYIEDNIVAYVVNKAHIVDVGGPVFGSLNPNAKNLFQEGLIIPPVKLVKHNALDGELLAIILNNFKDPETALGDINAQVAANRTGTKRIGELFSRFGREVVYASWENLLENSRVLSIRAMSQWNEGTFTAVDYLEIGKEKVPLQVAIKISKGGITADFTGTSSEIEYPLNAVPGMTFAATSFAIRSALNIDIPTNEGFYSIINIIAPVGSLVNPNRPYPVSGGNVETTQRIADLVLHALSQCAEGIPSASSGTMFNVMIGGRRKNGKYWSYYETIGGGNGAGPGHKGYSGVHSNMTNTLNTPVEVAEKEYPLFYTSYTLRRGSGGKGKFNGGDGIIRSFRVLENSSFSLIADRFIISPYALNGGKKGKPSSVLIKHGSKKKKMGSKFTTELGPNDEVILMTPGGSGYGEIN</sequence>
<accession>A0A1N5TUP5</accession>
<dbReference type="RefSeq" id="WP_148689616.1">
    <property type="nucleotide sequence ID" value="NZ_LT671858.1"/>
</dbReference>
<evidence type="ECO:0000313" key="2">
    <source>
        <dbReference type="EMBL" id="SIM52172.1"/>
    </source>
</evidence>
<evidence type="ECO:0000313" key="3">
    <source>
        <dbReference type="Proteomes" id="UP000195607"/>
    </source>
</evidence>
<organism evidence="2 3">
    <name type="scientific">Cuniculiplasma divulgatum</name>
    <dbReference type="NCBI Taxonomy" id="1673428"/>
    <lineage>
        <taxon>Archaea</taxon>
        <taxon>Methanobacteriati</taxon>
        <taxon>Thermoplasmatota</taxon>
        <taxon>Thermoplasmata</taxon>
        <taxon>Thermoplasmatales</taxon>
        <taxon>Cuniculiplasmataceae</taxon>
        <taxon>Cuniculiplasma</taxon>
    </lineage>
</organism>
<name>A0A1N5TUP5_9ARCH</name>
<dbReference type="InterPro" id="IPR003692">
    <property type="entry name" value="Hydantoinase_B"/>
</dbReference>